<gene>
    <name evidence="2" type="ORF">LPW39_22820</name>
</gene>
<proteinExistence type="predicted"/>
<comment type="caution">
    <text evidence="2">The sequence shown here is derived from an EMBL/GenBank/DDBJ whole genome shotgun (WGS) entry which is preliminary data.</text>
</comment>
<evidence type="ECO:0000313" key="2">
    <source>
        <dbReference type="EMBL" id="MCD2167960.1"/>
    </source>
</evidence>
<dbReference type="Proteomes" id="UP001199260">
    <property type="component" value="Unassembled WGS sequence"/>
</dbReference>
<reference evidence="2 3" key="1">
    <citation type="submission" date="2021-11" db="EMBL/GenBank/DDBJ databases">
        <title>Genome sequence.</title>
        <authorList>
            <person name="Sun Q."/>
        </authorList>
    </citation>
    <scope>NUCLEOTIDE SEQUENCE [LARGE SCALE GENOMIC DNA]</scope>
    <source>
        <strain evidence="2 3">KCTC 12005</strain>
    </source>
</reference>
<dbReference type="RefSeq" id="WP_230780898.1">
    <property type="nucleotide sequence ID" value="NZ_JAJNCT010000034.1"/>
</dbReference>
<dbReference type="AlphaFoldDB" id="A0AAW4Y255"/>
<feature type="transmembrane region" description="Helical" evidence="1">
    <location>
        <begin position="36"/>
        <end position="56"/>
    </location>
</feature>
<keyword evidence="1" id="KW-0472">Membrane</keyword>
<keyword evidence="3" id="KW-1185">Reference proteome</keyword>
<accession>A0AAW4Y255</accession>
<keyword evidence="1" id="KW-1133">Transmembrane helix</keyword>
<evidence type="ECO:0000256" key="1">
    <source>
        <dbReference type="SAM" id="Phobius"/>
    </source>
</evidence>
<protein>
    <submittedName>
        <fullName evidence="2">Uncharacterized protein</fullName>
    </submittedName>
</protein>
<organism evidence="2 3">
    <name type="scientific">Comamonas koreensis</name>
    <dbReference type="NCBI Taxonomy" id="160825"/>
    <lineage>
        <taxon>Bacteria</taxon>
        <taxon>Pseudomonadati</taxon>
        <taxon>Pseudomonadota</taxon>
        <taxon>Betaproteobacteria</taxon>
        <taxon>Burkholderiales</taxon>
        <taxon>Comamonadaceae</taxon>
        <taxon>Comamonas</taxon>
    </lineage>
</organism>
<feature type="transmembrane region" description="Helical" evidence="1">
    <location>
        <begin position="6"/>
        <end position="24"/>
    </location>
</feature>
<feature type="transmembrane region" description="Helical" evidence="1">
    <location>
        <begin position="62"/>
        <end position="83"/>
    </location>
</feature>
<evidence type="ECO:0000313" key="3">
    <source>
        <dbReference type="Proteomes" id="UP001199260"/>
    </source>
</evidence>
<name>A0AAW4Y255_9BURK</name>
<dbReference type="EMBL" id="JAJNCT010000034">
    <property type="protein sequence ID" value="MCD2167960.1"/>
    <property type="molecule type" value="Genomic_DNA"/>
</dbReference>
<sequence>MTIIQIGTLALIAACTLVLLLNWASLIEAQISKKGFSFAPPWICGLSASIAMYFYPGGSLKAYAWAPLLLDPSISLVLVALAWQGMVKRTQKKR</sequence>
<keyword evidence="1" id="KW-0812">Transmembrane</keyword>